<dbReference type="STRING" id="4615.A0A199VYK0"/>
<dbReference type="Proteomes" id="UP000092600">
    <property type="component" value="Unassembled WGS sequence"/>
</dbReference>
<gene>
    <name evidence="4" type="ORF">ACMD2_01594</name>
</gene>
<evidence type="ECO:0000313" key="4">
    <source>
        <dbReference type="EMBL" id="OAY82069.1"/>
    </source>
</evidence>
<dbReference type="PROSITE" id="PS51767">
    <property type="entry name" value="PEPTIDASE_A1"/>
    <property type="match status" value="1"/>
</dbReference>
<dbReference type="Gene3D" id="2.40.70.10">
    <property type="entry name" value="Acid Proteases"/>
    <property type="match status" value="2"/>
</dbReference>
<accession>A0A199VYK0</accession>
<evidence type="ECO:0000259" key="3">
    <source>
        <dbReference type="PROSITE" id="PS51767"/>
    </source>
</evidence>
<dbReference type="InterPro" id="IPR033121">
    <property type="entry name" value="PEPTIDASE_A1"/>
</dbReference>
<feature type="chain" id="PRO_5008508502" evidence="2">
    <location>
        <begin position="31"/>
        <end position="428"/>
    </location>
</feature>
<comment type="caution">
    <text evidence="4">The sequence shown here is derived from an EMBL/GenBank/DDBJ whole genome shotgun (WGS) entry which is preliminary data.</text>
</comment>
<dbReference type="InterPro" id="IPR032861">
    <property type="entry name" value="TAXi_N"/>
</dbReference>
<sequence length="428" mass="45763">MSQSHYSPLLLTLTTFLLFIISTSLPPTFAHAIPINTLVAPIHKHSPSSLYTLTLNFNSQYVIDLTTPTLWSSCPSNHPTTLCSSLQCAAAGPCQCTRLSGGGGDAGHYPCTCTAYRSAPTTDKCPYGDYLTLTLTPITIFVTDGKNPTVILSGPSVVSSCSTNNAIHPALPVGATGIIGLGNSQLNFPSQLSAQLKIQNQFAICLPSTTAAPGVAFFGSTKPFRLLPPDLPDLTTLLSYTPLIKNPKNPNGYYLDVEGILVNNQPVQFLERVLEFDCLGDGGVMISTAVSYTTLHSRVYRPFLKAFARATSRIQRVPKVKPFDLCLNSSKLGSTRMGYGIAQIDVMLKGGEKWTIFGRNSLVQAGPEAACLAFVDGGPRAEQAVVVGGYQLEDHLLVFDLDRSRLGFTGSLLGIRTGCASFNFTVGV</sequence>
<dbReference type="Pfam" id="PF14543">
    <property type="entry name" value="TAXi_N"/>
    <property type="match status" value="1"/>
</dbReference>
<dbReference type="PANTHER" id="PTHR47965:SF63">
    <property type="entry name" value="OS01G0937200 PROTEIN"/>
    <property type="match status" value="1"/>
</dbReference>
<organism evidence="4 5">
    <name type="scientific">Ananas comosus</name>
    <name type="common">Pineapple</name>
    <name type="synonym">Ananas ananas</name>
    <dbReference type="NCBI Taxonomy" id="4615"/>
    <lineage>
        <taxon>Eukaryota</taxon>
        <taxon>Viridiplantae</taxon>
        <taxon>Streptophyta</taxon>
        <taxon>Embryophyta</taxon>
        <taxon>Tracheophyta</taxon>
        <taxon>Spermatophyta</taxon>
        <taxon>Magnoliopsida</taxon>
        <taxon>Liliopsida</taxon>
        <taxon>Poales</taxon>
        <taxon>Bromeliaceae</taxon>
        <taxon>Bromelioideae</taxon>
        <taxon>Ananas</taxon>
    </lineage>
</organism>
<dbReference type="InterPro" id="IPR001461">
    <property type="entry name" value="Aspartic_peptidase_A1"/>
</dbReference>
<comment type="similarity">
    <text evidence="1">Belongs to the peptidase A1 family.</text>
</comment>
<reference evidence="4 5" key="1">
    <citation type="journal article" date="2016" name="DNA Res.">
        <title>The draft genome of MD-2 pineapple using hybrid error correction of long reads.</title>
        <authorList>
            <person name="Redwan R.M."/>
            <person name="Saidin A."/>
            <person name="Kumar S.V."/>
        </authorList>
    </citation>
    <scope>NUCLEOTIDE SEQUENCE [LARGE SCALE GENOMIC DNA]</scope>
    <source>
        <strain evidence="5">cv. MD2</strain>
        <tissue evidence="4">Leaf</tissue>
    </source>
</reference>
<dbReference type="InterPro" id="IPR021109">
    <property type="entry name" value="Peptidase_aspartic_dom_sf"/>
</dbReference>
<evidence type="ECO:0000256" key="2">
    <source>
        <dbReference type="SAM" id="SignalP"/>
    </source>
</evidence>
<feature type="signal peptide" evidence="2">
    <location>
        <begin position="1"/>
        <end position="30"/>
    </location>
</feature>
<dbReference type="Pfam" id="PF14541">
    <property type="entry name" value="TAXi_C"/>
    <property type="match status" value="1"/>
</dbReference>
<evidence type="ECO:0000313" key="5">
    <source>
        <dbReference type="Proteomes" id="UP000092600"/>
    </source>
</evidence>
<dbReference type="GO" id="GO:0006508">
    <property type="term" value="P:proteolysis"/>
    <property type="evidence" value="ECO:0007669"/>
    <property type="project" value="InterPro"/>
</dbReference>
<dbReference type="InterPro" id="IPR032799">
    <property type="entry name" value="TAXi_C"/>
</dbReference>
<proteinExistence type="inferred from homology"/>
<dbReference type="SUPFAM" id="SSF50630">
    <property type="entry name" value="Acid proteases"/>
    <property type="match status" value="1"/>
</dbReference>
<dbReference type="PANTHER" id="PTHR47965">
    <property type="entry name" value="ASPARTYL PROTEASE-RELATED"/>
    <property type="match status" value="1"/>
</dbReference>
<dbReference type="EMBL" id="LSRQ01000555">
    <property type="protein sequence ID" value="OAY82069.1"/>
    <property type="molecule type" value="Genomic_DNA"/>
</dbReference>
<dbReference type="GO" id="GO:0004190">
    <property type="term" value="F:aspartic-type endopeptidase activity"/>
    <property type="evidence" value="ECO:0007669"/>
    <property type="project" value="InterPro"/>
</dbReference>
<name>A0A199VYK0_ANACO</name>
<dbReference type="AlphaFoldDB" id="A0A199VYK0"/>
<feature type="domain" description="Peptidase A1" evidence="3">
    <location>
        <begin position="46"/>
        <end position="409"/>
    </location>
</feature>
<evidence type="ECO:0000256" key="1">
    <source>
        <dbReference type="ARBA" id="ARBA00007447"/>
    </source>
</evidence>
<keyword evidence="2" id="KW-0732">Signal</keyword>
<protein>
    <submittedName>
        <fullName evidence="4">Basic 7S globulin</fullName>
    </submittedName>
</protein>